<feature type="repeat" description="WD" evidence="1">
    <location>
        <begin position="149"/>
        <end position="183"/>
    </location>
</feature>
<dbReference type="PANTHER" id="PTHR44414:SF1">
    <property type="entry name" value="PROTEIN NEDD1"/>
    <property type="match status" value="1"/>
</dbReference>
<name>A0ABQ9JGZ3_9CUCU</name>
<dbReference type="InterPro" id="IPR052818">
    <property type="entry name" value="NEDD1_Spindle_Assembly"/>
</dbReference>
<evidence type="ECO:0000313" key="3">
    <source>
        <dbReference type="Proteomes" id="UP001162164"/>
    </source>
</evidence>
<comment type="caution">
    <text evidence="2">The sequence shown here is derived from an EMBL/GenBank/DDBJ whole genome shotgun (WGS) entry which is preliminary data.</text>
</comment>
<dbReference type="InterPro" id="IPR015943">
    <property type="entry name" value="WD40/YVTN_repeat-like_dom_sf"/>
</dbReference>
<dbReference type="PANTHER" id="PTHR44414">
    <property type="entry name" value="PROTEIN NEDD1"/>
    <property type="match status" value="1"/>
</dbReference>
<dbReference type="SUPFAM" id="SSF50978">
    <property type="entry name" value="WD40 repeat-like"/>
    <property type="match status" value="1"/>
</dbReference>
<sequence length="414" mass="46178">MFASVGSVLKLHTWSDNQLEQISTFNPKRTHGRTNKIGNLSWCHDNSYIALLIEGSQPQIVSSKDRTNINLVHTINALKDVTACTFKNHTKRNIALGNKSGDIILYDTKSQKCSLDDQLAVLCNSLSVFSDRDGAFNFSKELHEPSVPTTIKYHPTITNLIAVGGENGTVALWDIEKEEKLLQLRKHSSAITGVSFTVSQRLMVTTGMDNKICILDNASSDCLFRMNIHQPVTAIDISPDDMFIAVGLEDGCVCIYDIRDPLRRLVCSKSHNFPINKIAFERGPIIIESLHDGHSFTTLNDSEFGENSKSASYDIPGVNVENGPNEGFEEKLKRDVMKMVKGHMAYLENQLAEHCSKFQSFISNEFDSIHNAMARWDVFNIQDAADVANAIENNETKSMKSTSTRKATNYQLPV</sequence>
<dbReference type="InterPro" id="IPR036322">
    <property type="entry name" value="WD40_repeat_dom_sf"/>
</dbReference>
<dbReference type="InterPro" id="IPR001680">
    <property type="entry name" value="WD40_rpt"/>
</dbReference>
<dbReference type="SMART" id="SM00320">
    <property type="entry name" value="WD40"/>
    <property type="match status" value="4"/>
</dbReference>
<dbReference type="Pfam" id="PF00400">
    <property type="entry name" value="WD40"/>
    <property type="match status" value="2"/>
</dbReference>
<accession>A0ABQ9JGZ3</accession>
<organism evidence="2 3">
    <name type="scientific">Molorchus minor</name>
    <dbReference type="NCBI Taxonomy" id="1323400"/>
    <lineage>
        <taxon>Eukaryota</taxon>
        <taxon>Metazoa</taxon>
        <taxon>Ecdysozoa</taxon>
        <taxon>Arthropoda</taxon>
        <taxon>Hexapoda</taxon>
        <taxon>Insecta</taxon>
        <taxon>Pterygota</taxon>
        <taxon>Neoptera</taxon>
        <taxon>Endopterygota</taxon>
        <taxon>Coleoptera</taxon>
        <taxon>Polyphaga</taxon>
        <taxon>Cucujiformia</taxon>
        <taxon>Chrysomeloidea</taxon>
        <taxon>Cerambycidae</taxon>
        <taxon>Lamiinae</taxon>
        <taxon>Monochamini</taxon>
        <taxon>Molorchus</taxon>
    </lineage>
</organism>
<keyword evidence="1" id="KW-0853">WD repeat</keyword>
<proteinExistence type="predicted"/>
<dbReference type="EMBL" id="JAPWTJ010000561">
    <property type="protein sequence ID" value="KAJ8977310.1"/>
    <property type="molecule type" value="Genomic_DNA"/>
</dbReference>
<dbReference type="PROSITE" id="PS50082">
    <property type="entry name" value="WD_REPEATS_2"/>
    <property type="match status" value="1"/>
</dbReference>
<dbReference type="Gene3D" id="2.130.10.10">
    <property type="entry name" value="YVTN repeat-like/Quinoprotein amine dehydrogenase"/>
    <property type="match status" value="1"/>
</dbReference>
<protein>
    <submittedName>
        <fullName evidence="2">Uncharacterized protein</fullName>
    </submittedName>
</protein>
<gene>
    <name evidence="2" type="ORF">NQ317_009328</name>
</gene>
<keyword evidence="3" id="KW-1185">Reference proteome</keyword>
<dbReference type="Proteomes" id="UP001162164">
    <property type="component" value="Unassembled WGS sequence"/>
</dbReference>
<evidence type="ECO:0000256" key="1">
    <source>
        <dbReference type="PROSITE-ProRule" id="PRU00221"/>
    </source>
</evidence>
<reference evidence="2" key="1">
    <citation type="journal article" date="2023" name="Insect Mol. Biol.">
        <title>Genome sequencing provides insights into the evolution of gene families encoding plant cell wall-degrading enzymes in longhorned beetles.</title>
        <authorList>
            <person name="Shin N.R."/>
            <person name="Okamura Y."/>
            <person name="Kirsch R."/>
            <person name="Pauchet Y."/>
        </authorList>
    </citation>
    <scope>NUCLEOTIDE SEQUENCE</scope>
    <source>
        <strain evidence="2">MMC_N1</strain>
    </source>
</reference>
<evidence type="ECO:0000313" key="2">
    <source>
        <dbReference type="EMBL" id="KAJ8977310.1"/>
    </source>
</evidence>